<feature type="compositionally biased region" description="Basic and acidic residues" evidence="1">
    <location>
        <begin position="561"/>
        <end position="574"/>
    </location>
</feature>
<feature type="compositionally biased region" description="Low complexity" evidence="1">
    <location>
        <begin position="765"/>
        <end position="781"/>
    </location>
</feature>
<feature type="compositionally biased region" description="Basic and acidic residues" evidence="1">
    <location>
        <begin position="223"/>
        <end position="246"/>
    </location>
</feature>
<dbReference type="EMBL" id="JARVKM010000024">
    <property type="protein sequence ID" value="KAK9776926.1"/>
    <property type="molecule type" value="Genomic_DNA"/>
</dbReference>
<evidence type="ECO:0000313" key="3">
    <source>
        <dbReference type="Proteomes" id="UP001465668"/>
    </source>
</evidence>
<feature type="region of interest" description="Disordered" evidence="1">
    <location>
        <begin position="717"/>
        <end position="797"/>
    </location>
</feature>
<feature type="compositionally biased region" description="Basic and acidic residues" evidence="1">
    <location>
        <begin position="182"/>
        <end position="192"/>
    </location>
</feature>
<proteinExistence type="predicted"/>
<feature type="region of interest" description="Disordered" evidence="1">
    <location>
        <begin position="182"/>
        <end position="259"/>
    </location>
</feature>
<feature type="region of interest" description="Disordered" evidence="1">
    <location>
        <begin position="1"/>
        <end position="71"/>
    </location>
</feature>
<feature type="compositionally biased region" description="Polar residues" evidence="1">
    <location>
        <begin position="648"/>
        <end position="657"/>
    </location>
</feature>
<reference evidence="2 3" key="1">
    <citation type="submission" date="2024-02" db="EMBL/GenBank/DDBJ databases">
        <title>First draft genome assembly of two strains of Seiridium cardinale.</title>
        <authorList>
            <person name="Emiliani G."/>
            <person name="Scali E."/>
        </authorList>
    </citation>
    <scope>NUCLEOTIDE SEQUENCE [LARGE SCALE GENOMIC DNA]</scope>
    <source>
        <strain evidence="2 3">BM-138-000479</strain>
    </source>
</reference>
<gene>
    <name evidence="2" type="ORF">SCAR479_06327</name>
</gene>
<comment type="caution">
    <text evidence="2">The sequence shown here is derived from an EMBL/GenBank/DDBJ whole genome shotgun (WGS) entry which is preliminary data.</text>
</comment>
<feature type="region of interest" description="Disordered" evidence="1">
    <location>
        <begin position="492"/>
        <end position="515"/>
    </location>
</feature>
<sequence>MGVHTASKAAHLPLRPARRQPSRRLSQTACNENPQDNVHMKRRARPRQRGSAQVGKPSRTREEPSNDLVESWLEKSATPYLNVAAIPTDVANPPKAHHGRSRQGYNDKVQSSLPYQNEAIGQHERFLQTAEAPLPPVTSTRNTHGYRRKKRPLSRDSSLVSTAYHDKAPAAYPYSVRQHAHAYDETSQHDSGGELDASDEELGAQRSASPRPAQFEKRPRHKTREDRYDTEKGRHQPAKCRDDGAHPRSNKRRKDDRRKLLLSSKNVMENFNSDAVMQDRITMPQPLVPGIFKNGREATIKPVTDLAYTEMQFLQNDRKDVMPKSLSKKRLKELEKQSKEIEEVSSFFLPAKKAVNNQYSKLLQVPTSAVTTYRTLDAEVMSESRAQDVSETSESENNRWNESARSLRSYNYGSELSRYERHDRSVTPPHSRKTSKATTYFTWSRSATRSPFPTNRQASPDSPGQEMQQSTTPDAVKKTLVDSGIFRGTGVLGYDDSSRKFSHGEAEQNSDAKIRQGHLELGTFDDEMIASSSVSLEDGEDTVEGQTSLKTLWQTRFASEWQKRERDSSHDAVKESVPAGLRDNRSSQPRVLKNRPKKAPPKIYVATPDATVTRGEALSHSRGQGDERFRGRVHAEEPSQETEPRSDLNPSEPQSSDPDVRASLASKDIMPPPPRPSSQLVPPLTTITSHMNQPILRDRYLPTETEIAAAHRVVAESNAESTMVTDGPRADRQSNVSRGSAVDGDGSTFSSIQTASWLPRTQTPASTAFSRSTNTSRNSTTCPLPVSQKATRPERGEKRVIRAQIAEVEESLADYIDRIEREVRHRSPDYVVECPRVGDQPQNWDQADVNAPIGSHNDQLRDETQIFGATREQESLEQQLNDCEWQYQFAASNSDDRDVVPDEDPRLVPRAVIQETKADRIDDSDGESKSMSEFWRPNQFLRF</sequence>
<keyword evidence="3" id="KW-1185">Reference proteome</keyword>
<name>A0ABR2XSY5_9PEZI</name>
<evidence type="ECO:0000256" key="1">
    <source>
        <dbReference type="SAM" id="MobiDB-lite"/>
    </source>
</evidence>
<evidence type="ECO:0000313" key="2">
    <source>
        <dbReference type="EMBL" id="KAK9776926.1"/>
    </source>
</evidence>
<feature type="compositionally biased region" description="Basic and acidic residues" evidence="1">
    <location>
        <begin position="916"/>
        <end position="930"/>
    </location>
</feature>
<feature type="region of interest" description="Disordered" evidence="1">
    <location>
        <begin position="418"/>
        <end position="477"/>
    </location>
</feature>
<protein>
    <submittedName>
        <fullName evidence="2">Uncharacterized protein</fullName>
    </submittedName>
</protein>
<feature type="compositionally biased region" description="Polar residues" evidence="1">
    <location>
        <begin position="747"/>
        <end position="764"/>
    </location>
</feature>
<feature type="region of interest" description="Disordered" evidence="1">
    <location>
        <begin position="894"/>
        <end position="932"/>
    </location>
</feature>
<feature type="compositionally biased region" description="Basic and acidic residues" evidence="1">
    <location>
        <begin position="496"/>
        <end position="515"/>
    </location>
</feature>
<feature type="region of interest" description="Disordered" evidence="1">
    <location>
        <begin position="382"/>
        <end position="402"/>
    </location>
</feature>
<feature type="region of interest" description="Disordered" evidence="1">
    <location>
        <begin position="127"/>
        <end position="159"/>
    </location>
</feature>
<organism evidence="2 3">
    <name type="scientific">Seiridium cardinale</name>
    <dbReference type="NCBI Taxonomy" id="138064"/>
    <lineage>
        <taxon>Eukaryota</taxon>
        <taxon>Fungi</taxon>
        <taxon>Dikarya</taxon>
        <taxon>Ascomycota</taxon>
        <taxon>Pezizomycotina</taxon>
        <taxon>Sordariomycetes</taxon>
        <taxon>Xylariomycetidae</taxon>
        <taxon>Amphisphaeriales</taxon>
        <taxon>Sporocadaceae</taxon>
        <taxon>Seiridium</taxon>
    </lineage>
</organism>
<accession>A0ABR2XSY5</accession>
<feature type="region of interest" description="Disordered" evidence="1">
    <location>
        <begin position="84"/>
        <end position="107"/>
    </location>
</feature>
<feature type="region of interest" description="Disordered" evidence="1">
    <location>
        <begin position="560"/>
        <end position="690"/>
    </location>
</feature>
<feature type="compositionally biased region" description="Polar residues" evidence="1">
    <location>
        <begin position="23"/>
        <end position="36"/>
    </location>
</feature>
<feature type="compositionally biased region" description="Polar residues" evidence="1">
    <location>
        <begin position="436"/>
        <end position="473"/>
    </location>
</feature>
<feature type="compositionally biased region" description="Basic and acidic residues" evidence="1">
    <location>
        <begin position="894"/>
        <end position="907"/>
    </location>
</feature>
<feature type="compositionally biased region" description="Basic and acidic residues" evidence="1">
    <location>
        <begin position="617"/>
        <end position="646"/>
    </location>
</feature>
<dbReference type="Proteomes" id="UP001465668">
    <property type="component" value="Unassembled WGS sequence"/>
</dbReference>